<comment type="caution">
    <text evidence="1">The sequence shown here is derived from an EMBL/GenBank/DDBJ whole genome shotgun (WGS) entry which is preliminary data.</text>
</comment>
<gene>
    <name evidence="1" type="ORF">LEP1GSC133_1074</name>
</gene>
<organism evidence="1 2">
    <name type="scientific">Leptospira borgpetersenii serovar Pomona str. 200901868</name>
    <dbReference type="NCBI Taxonomy" id="1192866"/>
    <lineage>
        <taxon>Bacteria</taxon>
        <taxon>Pseudomonadati</taxon>
        <taxon>Spirochaetota</taxon>
        <taxon>Spirochaetia</taxon>
        <taxon>Leptospirales</taxon>
        <taxon>Leptospiraceae</taxon>
        <taxon>Leptospira</taxon>
    </lineage>
</organism>
<reference evidence="1 2" key="1">
    <citation type="submission" date="2013-01" db="EMBL/GenBank/DDBJ databases">
        <authorList>
            <person name="Harkins D.M."/>
            <person name="Durkin A.S."/>
            <person name="Brinkac L.M."/>
            <person name="Haft D.H."/>
            <person name="Selengut J.D."/>
            <person name="Sanka R."/>
            <person name="DePew J."/>
            <person name="Purushe J."/>
            <person name="Picardeau M."/>
            <person name="Werts C."/>
            <person name="Goarant C."/>
            <person name="Vinetz J.M."/>
            <person name="Sutton G.G."/>
            <person name="Nierman W.C."/>
            <person name="Fouts D.E."/>
        </authorList>
    </citation>
    <scope>NUCLEOTIDE SEQUENCE [LARGE SCALE GENOMIC DNA]</scope>
    <source>
        <strain evidence="1 2">200901868</strain>
    </source>
</reference>
<proteinExistence type="predicted"/>
<dbReference type="EMBL" id="AKWF02000033">
    <property type="protein sequence ID" value="EMO64016.1"/>
    <property type="molecule type" value="Genomic_DNA"/>
</dbReference>
<dbReference type="AlphaFoldDB" id="M6W9B7"/>
<accession>M6W9B7</accession>
<protein>
    <submittedName>
        <fullName evidence="1">Uncharacterized protein</fullName>
    </submittedName>
</protein>
<name>M6W9B7_LEPBO</name>
<evidence type="ECO:0000313" key="2">
    <source>
        <dbReference type="Proteomes" id="UP000012159"/>
    </source>
</evidence>
<evidence type="ECO:0000313" key="1">
    <source>
        <dbReference type="EMBL" id="EMO64016.1"/>
    </source>
</evidence>
<dbReference type="Proteomes" id="UP000012159">
    <property type="component" value="Unassembled WGS sequence"/>
</dbReference>
<sequence length="237" mass="27803">MNYHSNVLSIGEIVHSIKGYYNREGVTFSSDADDLKFLAKNWLVCRFNYDELDRKYAMFQVVRANGKSEKARKIYDERDSYIVNFNKLTLLSNFIGFILPKRSNGKIPRSILLHENSNYLNNTQSQSFNYNLMKVLIAHIHYTLPELNIEELVEKGEWEFYPLVQRDLNRFCSKIDELTKLQERKVRIGYILNQLKLYTDNSIDHRIRIVLLAGIVEVLLIDPPDYSPSTNKESINK</sequence>